<dbReference type="Proteomes" id="UP001589628">
    <property type="component" value="Unassembled WGS sequence"/>
</dbReference>
<dbReference type="SUPFAM" id="SSF55831">
    <property type="entry name" value="Thymidylate synthase/dCMP hydroxymethylase"/>
    <property type="match status" value="1"/>
</dbReference>
<dbReference type="Gene3D" id="3.30.572.10">
    <property type="entry name" value="Thymidylate synthase/dCMP hydroxymethylase domain"/>
    <property type="match status" value="1"/>
</dbReference>
<organism evidence="1 2">
    <name type="scientific">Balneatrix alpica</name>
    <dbReference type="NCBI Taxonomy" id="75684"/>
    <lineage>
        <taxon>Bacteria</taxon>
        <taxon>Pseudomonadati</taxon>
        <taxon>Pseudomonadota</taxon>
        <taxon>Gammaproteobacteria</taxon>
        <taxon>Oceanospirillales</taxon>
        <taxon>Balneatrichaceae</taxon>
        <taxon>Balneatrix</taxon>
    </lineage>
</organism>
<evidence type="ECO:0000313" key="2">
    <source>
        <dbReference type="Proteomes" id="UP001589628"/>
    </source>
</evidence>
<sequence length="277" mass="31291">MAEVFQRSRVVQAWLAGARYLSEQKNLDARNIILEINTPQLITAEDRAAINDVNCALQKKKSTRSVMTAAGTIFPHRIYQRYGRPEWYKKYKEIIGRGKVPGTWGTYAMRMIERKGDGDSSFNPLDKIIEKLAAMRERDKSFFKSAYELGICDPSEDIDHSFNGEGFELPTYDPRLDRNSYMGSPCLSHVTFKLIDGKIDLTAIYRSHYYAERALGNLIGLSQLQDYVAKESGFEPGVMTCISTYAKLDEGFGGIRAARELLDSLPIDESLTKELSA</sequence>
<accession>A0ABV5ZC47</accession>
<name>A0ABV5ZC47_9GAMM</name>
<evidence type="ECO:0000313" key="1">
    <source>
        <dbReference type="EMBL" id="MFB9886168.1"/>
    </source>
</evidence>
<proteinExistence type="predicted"/>
<keyword evidence="2" id="KW-1185">Reference proteome</keyword>
<protein>
    <submittedName>
        <fullName evidence="1">Uncharacterized protein</fullName>
    </submittedName>
</protein>
<comment type="caution">
    <text evidence="1">The sequence shown here is derived from an EMBL/GenBank/DDBJ whole genome shotgun (WGS) entry which is preliminary data.</text>
</comment>
<gene>
    <name evidence="1" type="ORF">ACFFLH_07075</name>
</gene>
<dbReference type="InterPro" id="IPR036926">
    <property type="entry name" value="Thymidate_synth/dCMP_Mease_sf"/>
</dbReference>
<dbReference type="EMBL" id="JBHLZN010000002">
    <property type="protein sequence ID" value="MFB9886168.1"/>
    <property type="molecule type" value="Genomic_DNA"/>
</dbReference>
<reference evidence="1 2" key="1">
    <citation type="submission" date="2024-09" db="EMBL/GenBank/DDBJ databases">
        <authorList>
            <person name="Sun Q."/>
            <person name="Mori K."/>
        </authorList>
    </citation>
    <scope>NUCLEOTIDE SEQUENCE [LARGE SCALE GENOMIC DNA]</scope>
    <source>
        <strain evidence="1 2">ATCC 51285</strain>
    </source>
</reference>
<dbReference type="RefSeq" id="WP_027311654.1">
    <property type="nucleotide sequence ID" value="NZ_JBHLZN010000002.1"/>
</dbReference>